<sequence length="330" mass="35594">MKCNVLKRALVLTALGASMATAAFAAPNGPVMIPQPGTVVVINHNPDVTFAGNINFDVESQDNNNLKIGSTIVPNVLYGAVFNKSGAPDTIVPAQTYVFTGAKEVPTALTSPSDEGKPGATWSVETIKKTKSGDIQVASRGVPEKPLSVQMEIIKDTFTMGAIDNSKTVQGQNSKGTLYMTVPKDLKLNPSNDIPADVRETMPAMLRGRMGESMMVNLLPLNDEEKQQLRNNPHNANAIVFNRAMGMASSIGNSAKQSKVYTYMKDHYLNMIIVAKDYDDNGARGSGVLMVSKQDNSDDVMLILFKGPDITNSKIEKVIGSMLSAHFERK</sequence>
<dbReference type="Proteomes" id="UP000070226">
    <property type="component" value="Unassembled WGS sequence"/>
</dbReference>
<name>A0A133S1B7_9FIRM</name>
<dbReference type="PATRIC" id="fig|39777.7.peg.1771"/>
<protein>
    <submittedName>
        <fullName evidence="2">Uncharacterized protein</fullName>
    </submittedName>
</protein>
<organism evidence="2">
    <name type="scientific">Veillonella atypica</name>
    <dbReference type="NCBI Taxonomy" id="39777"/>
    <lineage>
        <taxon>Bacteria</taxon>
        <taxon>Bacillati</taxon>
        <taxon>Bacillota</taxon>
        <taxon>Negativicutes</taxon>
        <taxon>Veillonellales</taxon>
        <taxon>Veillonellaceae</taxon>
        <taxon>Veillonella</taxon>
    </lineage>
</organism>
<dbReference type="STRING" id="39777.B7L28_05885"/>
<dbReference type="EMBL" id="LRQT01000097">
    <property type="protein sequence ID" value="KXA62144.1"/>
    <property type="molecule type" value="Genomic_DNA"/>
</dbReference>
<evidence type="ECO:0000313" key="2">
    <source>
        <dbReference type="EMBL" id="KXA62144.1"/>
    </source>
</evidence>
<feature type="signal peptide" evidence="1">
    <location>
        <begin position="1"/>
        <end position="25"/>
    </location>
</feature>
<evidence type="ECO:0000256" key="1">
    <source>
        <dbReference type="SAM" id="SignalP"/>
    </source>
</evidence>
<evidence type="ECO:0000313" key="3">
    <source>
        <dbReference type="Proteomes" id="UP000070226"/>
    </source>
</evidence>
<reference evidence="2 3" key="1">
    <citation type="submission" date="2016-01" db="EMBL/GenBank/DDBJ databases">
        <authorList>
            <person name="Oliw E.H."/>
        </authorList>
    </citation>
    <scope>NUCLEOTIDE SEQUENCE [LARGE SCALE GENOMIC DNA]</scope>
    <source>
        <strain evidence="2 3">CMW7756B</strain>
    </source>
</reference>
<dbReference type="AlphaFoldDB" id="A0A133S1B7"/>
<feature type="chain" id="PRO_5007459134" evidence="1">
    <location>
        <begin position="26"/>
        <end position="330"/>
    </location>
</feature>
<comment type="caution">
    <text evidence="2">The sequence shown here is derived from an EMBL/GenBank/DDBJ whole genome shotgun (WGS) entry which is preliminary data.</text>
</comment>
<keyword evidence="1" id="KW-0732">Signal</keyword>
<proteinExistence type="predicted"/>
<gene>
    <name evidence="2" type="ORF">HMPREF3233_01808</name>
</gene>
<dbReference type="RefSeq" id="WP_060807924.1">
    <property type="nucleotide sequence ID" value="NZ_KQ958122.1"/>
</dbReference>
<accession>A0A133S1B7</accession>